<sequence>MKIAFLDTAGGNPEQDTKNRTPRLYTALCTGEGEATQIRVPRVPGQELITRLLNEYDLLVSADPWTLFRVRRSGRPLVLVAESLPTGRIPLLITGWIIRRLAAHHTFHRLVVPEAPLKKAFLRTFPIKAARIVVVDPEQIRAGELQTLILRKAKLRPPVLMALASYIEEKAFPDAHVTSRVVGERGKNNYGCLEHRVHTSQGARWYFTKIVTLREKERLFYTTFYQTERSLQEVVPPLHALTPLPETLSGIPGLTAVTTERITGQHPRVVTPRLFGEALRVHRLVTAVPYQAVAPWLPLRPPDEIRLFSGPGKQSSTSLLKAMAGAHDESVNATILNQALAHMEKRSYSQRSRRVIRTLQEMILERELYREVCPGEHYRFLHGDFGRHNLLRSTGTGRLYLLDWGSCRAGPAWTDRANFFASCTHFLMPYTRIRRLLATETPEDQDGIEGVFFIYTLILLWLVKLPKGSFERAICTHTGPALRHLRELLRKEQERTSP</sequence>
<organism evidence="3 4">
    <name type="scientific">Alkalispirochaeta sphaeroplastigenens</name>
    <dbReference type="NCBI Taxonomy" id="1187066"/>
    <lineage>
        <taxon>Bacteria</taxon>
        <taxon>Pseudomonadati</taxon>
        <taxon>Spirochaetota</taxon>
        <taxon>Spirochaetia</taxon>
        <taxon>Spirochaetales</taxon>
        <taxon>Spirochaetaceae</taxon>
        <taxon>Alkalispirochaeta</taxon>
    </lineage>
</organism>
<dbReference type="RefSeq" id="WP_103680995.1">
    <property type="nucleotide sequence ID" value="NZ_LPWH01000118.1"/>
</dbReference>
<feature type="region of interest" description="Disordered" evidence="1">
    <location>
        <begin position="1"/>
        <end position="20"/>
    </location>
</feature>
<evidence type="ECO:0000256" key="1">
    <source>
        <dbReference type="SAM" id="MobiDB-lite"/>
    </source>
</evidence>
<evidence type="ECO:0000313" key="3">
    <source>
        <dbReference type="EMBL" id="POQ98653.1"/>
    </source>
</evidence>
<dbReference type="InterPro" id="IPR011009">
    <property type="entry name" value="Kinase-like_dom_sf"/>
</dbReference>
<dbReference type="InterPro" id="IPR002575">
    <property type="entry name" value="Aminoglycoside_PTrfase"/>
</dbReference>
<dbReference type="Gene3D" id="3.90.1200.10">
    <property type="match status" value="1"/>
</dbReference>
<evidence type="ECO:0000313" key="4">
    <source>
        <dbReference type="Proteomes" id="UP000237350"/>
    </source>
</evidence>
<dbReference type="SUPFAM" id="SSF56112">
    <property type="entry name" value="Protein kinase-like (PK-like)"/>
    <property type="match status" value="1"/>
</dbReference>
<dbReference type="Proteomes" id="UP000237350">
    <property type="component" value="Unassembled WGS sequence"/>
</dbReference>
<feature type="domain" description="Aminoglycoside phosphotransferase" evidence="2">
    <location>
        <begin position="245"/>
        <end position="421"/>
    </location>
</feature>
<comment type="caution">
    <text evidence="3">The sequence shown here is derived from an EMBL/GenBank/DDBJ whole genome shotgun (WGS) entry which is preliminary data.</text>
</comment>
<dbReference type="EMBL" id="LPWH01000118">
    <property type="protein sequence ID" value="POQ98653.1"/>
    <property type="molecule type" value="Genomic_DNA"/>
</dbReference>
<dbReference type="AlphaFoldDB" id="A0A2S4JGL4"/>
<dbReference type="OrthoDB" id="2570531at2"/>
<dbReference type="Pfam" id="PF01636">
    <property type="entry name" value="APH"/>
    <property type="match status" value="1"/>
</dbReference>
<evidence type="ECO:0000259" key="2">
    <source>
        <dbReference type="Pfam" id="PF01636"/>
    </source>
</evidence>
<protein>
    <recommendedName>
        <fullName evidence="2">Aminoglycoside phosphotransferase domain-containing protein</fullName>
    </recommendedName>
</protein>
<reference evidence="4" key="1">
    <citation type="submission" date="2015-12" db="EMBL/GenBank/DDBJ databases">
        <authorList>
            <person name="Lodha T.D."/>
            <person name="Chintalapati S."/>
            <person name="Chintalapati V.R."/>
            <person name="Sravanthi T."/>
        </authorList>
    </citation>
    <scope>NUCLEOTIDE SEQUENCE [LARGE SCALE GENOMIC DNA]</scope>
    <source>
        <strain evidence="4">JC133</strain>
    </source>
</reference>
<accession>A0A2S4JGL4</accession>
<keyword evidence="4" id="KW-1185">Reference proteome</keyword>
<name>A0A2S4JGL4_9SPIO</name>
<proteinExistence type="predicted"/>
<gene>
    <name evidence="3" type="ORF">AU468_12375</name>
</gene>